<reference evidence="1" key="1">
    <citation type="submission" date="2013-07" db="EMBL/GenBank/DDBJ databases">
        <title>The Genome Sequence of Cryptococcus dejecticola CBS10117.</title>
        <authorList>
            <consortium name="The Broad Institute Genome Sequencing Platform"/>
            <person name="Cuomo C."/>
            <person name="Litvintseva A."/>
            <person name="Chen Y."/>
            <person name="Heitman J."/>
            <person name="Sun S."/>
            <person name="Springer D."/>
            <person name="Dromer F."/>
            <person name="Young S.K."/>
            <person name="Zeng Q."/>
            <person name="Gargeya S."/>
            <person name="Fitzgerald M."/>
            <person name="Abouelleil A."/>
            <person name="Alvarado L."/>
            <person name="Berlin A.M."/>
            <person name="Chapman S.B."/>
            <person name="Dewar J."/>
            <person name="Goldberg J."/>
            <person name="Griggs A."/>
            <person name="Gujja S."/>
            <person name="Hansen M."/>
            <person name="Howarth C."/>
            <person name="Imamovic A."/>
            <person name="Larimer J."/>
            <person name="McCowan C."/>
            <person name="Murphy C."/>
            <person name="Pearson M."/>
            <person name="Priest M."/>
            <person name="Roberts A."/>
            <person name="Saif S."/>
            <person name="Shea T."/>
            <person name="Sykes S."/>
            <person name="Wortman J."/>
            <person name="Nusbaum C."/>
            <person name="Birren B."/>
        </authorList>
    </citation>
    <scope>NUCLEOTIDE SEQUENCE [LARGE SCALE GENOMIC DNA]</scope>
    <source>
        <strain evidence="1">CBS 10117</strain>
    </source>
</reference>
<evidence type="ECO:0000313" key="3">
    <source>
        <dbReference type="Proteomes" id="UP000078595"/>
    </source>
</evidence>
<dbReference type="OrthoDB" id="2357318at2759"/>
<dbReference type="RefSeq" id="XP_018260454.1">
    <property type="nucleotide sequence ID" value="XM_018410644.1"/>
</dbReference>
<dbReference type="GeneID" id="28971073"/>
<accession>A0A1A5ZXS6</accession>
<proteinExistence type="predicted"/>
<organism evidence="1">
    <name type="scientific">Kwoniella dejecticola CBS 10117</name>
    <dbReference type="NCBI Taxonomy" id="1296121"/>
    <lineage>
        <taxon>Eukaryota</taxon>
        <taxon>Fungi</taxon>
        <taxon>Dikarya</taxon>
        <taxon>Basidiomycota</taxon>
        <taxon>Agaricomycotina</taxon>
        <taxon>Tremellomycetes</taxon>
        <taxon>Tremellales</taxon>
        <taxon>Cryptococcaceae</taxon>
        <taxon>Kwoniella</taxon>
    </lineage>
</organism>
<name>A0A1A5ZXS6_9TREE</name>
<evidence type="ECO:0000313" key="1">
    <source>
        <dbReference type="EMBL" id="OBR82612.1"/>
    </source>
</evidence>
<protein>
    <submittedName>
        <fullName evidence="1">Uncharacterized protein</fullName>
    </submittedName>
</protein>
<dbReference type="VEuPathDB" id="FungiDB:I303_07374"/>
<evidence type="ECO:0000313" key="2">
    <source>
        <dbReference type="EMBL" id="WWC65678.1"/>
    </source>
</evidence>
<keyword evidence="3" id="KW-1185">Reference proteome</keyword>
<gene>
    <name evidence="1" type="ORF">I303_07374</name>
    <name evidence="2" type="ORF">I303_108299</name>
</gene>
<reference evidence="2" key="3">
    <citation type="submission" date="2024-02" db="EMBL/GenBank/DDBJ databases">
        <title>Comparative genomics of Cryptococcus and Kwoniella reveals pathogenesis evolution and contrasting modes of karyotype evolution via chromosome fusion or intercentromeric recombination.</title>
        <authorList>
            <person name="Coelho M.A."/>
            <person name="David-Palma M."/>
            <person name="Shea T."/>
            <person name="Bowers K."/>
            <person name="McGinley-Smith S."/>
            <person name="Mohammad A.W."/>
            <person name="Gnirke A."/>
            <person name="Yurkov A.M."/>
            <person name="Nowrousian M."/>
            <person name="Sun S."/>
            <person name="Cuomo C.A."/>
            <person name="Heitman J."/>
        </authorList>
    </citation>
    <scope>NUCLEOTIDE SEQUENCE</scope>
    <source>
        <strain evidence="2">CBS 10117</strain>
    </source>
</reference>
<dbReference type="AlphaFoldDB" id="A0A1A5ZXS6"/>
<sequence>MAAPAGSNMSTTADTLALLPQFLDLLRSTSPPPIPSETLLGAITHFLARLDSPHLDDFVKALFRSPSIWNSRLLSQQEICNAIRLSVSGRISKISQDTNDVYFADSRKSRRAKHWLSTVLKHTDESHDTAHRLIFHIGLLQGIDDVEDLDWGKGRVKLEEEIVMAVGTPAGSLGHPVNQEMTLSSVLPLIATERLQVLDMESMACRIESHLFNQDPDSAQNRTLDTARALARTFEVMSFGGPTTQANARKRMIGFCQRAQARAAEMGGEWELRADSEQRKDVSFEKHTTTLNSLLTTVSTMVDILLSSNRAAGILQPSTSDVAVHTLLLLGSFAYLTDANDGAFENYHKVLYGSLDMISSSKDNESVRTLFTHLAAKGRLTEARAAFVLVLGDELINHLGKKEIDLLFPLAERHVYRPKHKASFEASHAFLLSLIKASADSLEKDDSQAAFFDAILPDYLNILAKQYAQNDINSEQFRQAFPILVEASSKRSSQAVQSCMTYLSTLPVDKEIRHIRIAIAPYAESNKLPAYLEEVAEAILSTEKYSEERMDLTKDAFEMVVKGLSDANKKVGMDWWARRRGELVGGRQKDPGFVRSRL</sequence>
<dbReference type="EMBL" id="CP144540">
    <property type="protein sequence ID" value="WWC65678.1"/>
    <property type="molecule type" value="Genomic_DNA"/>
</dbReference>
<dbReference type="Proteomes" id="UP000078595">
    <property type="component" value="Chromosome 11"/>
</dbReference>
<dbReference type="KEGG" id="kdj:28971073"/>
<dbReference type="EMBL" id="KI894035">
    <property type="protein sequence ID" value="OBR82612.1"/>
    <property type="molecule type" value="Genomic_DNA"/>
</dbReference>
<dbReference type="STRING" id="1296121.A0A1A5ZXS6"/>
<reference evidence="2" key="2">
    <citation type="submission" date="2013-07" db="EMBL/GenBank/DDBJ databases">
        <authorList>
            <consortium name="The Broad Institute Genome Sequencing Platform"/>
            <person name="Cuomo C."/>
            <person name="Litvintseva A."/>
            <person name="Chen Y."/>
            <person name="Heitman J."/>
            <person name="Sun S."/>
            <person name="Springer D."/>
            <person name="Dromer F."/>
            <person name="Young S.K."/>
            <person name="Zeng Q."/>
            <person name="Gargeya S."/>
            <person name="Fitzgerald M."/>
            <person name="Abouelleil A."/>
            <person name="Alvarado L."/>
            <person name="Berlin A.M."/>
            <person name="Chapman S.B."/>
            <person name="Dewar J."/>
            <person name="Goldberg J."/>
            <person name="Griggs A."/>
            <person name="Gujja S."/>
            <person name="Hansen M."/>
            <person name="Howarth C."/>
            <person name="Imamovic A."/>
            <person name="Larimer J."/>
            <person name="McCowan C."/>
            <person name="Murphy C."/>
            <person name="Pearson M."/>
            <person name="Priest M."/>
            <person name="Roberts A."/>
            <person name="Saif S."/>
            <person name="Shea T."/>
            <person name="Sykes S."/>
            <person name="Wortman J."/>
            <person name="Nusbaum C."/>
            <person name="Birren B."/>
        </authorList>
    </citation>
    <scope>NUCLEOTIDE SEQUENCE</scope>
    <source>
        <strain evidence="2">CBS 10117</strain>
    </source>
</reference>